<dbReference type="InterPro" id="IPR036661">
    <property type="entry name" value="Luciferase-like_sf"/>
</dbReference>
<feature type="non-terminal residue" evidence="1">
    <location>
        <position position="1"/>
    </location>
</feature>
<accession>A0ABX1JMD9</accession>
<dbReference type="Gene3D" id="3.20.20.30">
    <property type="entry name" value="Luciferase-like domain"/>
    <property type="match status" value="1"/>
</dbReference>
<dbReference type="SUPFAM" id="SSF51679">
    <property type="entry name" value="Bacterial luciferase-like"/>
    <property type="match status" value="1"/>
</dbReference>
<organism evidence="1 2">
    <name type="scientific">Arthrobacter deserti</name>
    <dbReference type="NCBI Taxonomy" id="1742687"/>
    <lineage>
        <taxon>Bacteria</taxon>
        <taxon>Bacillati</taxon>
        <taxon>Actinomycetota</taxon>
        <taxon>Actinomycetes</taxon>
        <taxon>Micrococcales</taxon>
        <taxon>Micrococcaceae</taxon>
        <taxon>Arthrobacter</taxon>
    </lineage>
</organism>
<dbReference type="Proteomes" id="UP000523795">
    <property type="component" value="Unassembled WGS sequence"/>
</dbReference>
<evidence type="ECO:0000313" key="2">
    <source>
        <dbReference type="Proteomes" id="UP000523795"/>
    </source>
</evidence>
<gene>
    <name evidence="1" type="ORF">HER39_06875</name>
</gene>
<protein>
    <submittedName>
        <fullName evidence="1">LLM class F420-dependent oxidoreductase</fullName>
    </submittedName>
</protein>
<dbReference type="EMBL" id="JAAZSR010000077">
    <property type="protein sequence ID" value="NKX50296.1"/>
    <property type="molecule type" value="Genomic_DNA"/>
</dbReference>
<reference evidence="1 2" key="1">
    <citation type="submission" date="2020-04" db="EMBL/GenBank/DDBJ databases">
        <authorList>
            <person name="Liu S."/>
        </authorList>
    </citation>
    <scope>NUCLEOTIDE SEQUENCE [LARGE SCALE GENOMIC DNA]</scope>
    <source>
        <strain evidence="1 2">CGMCC 1.15091</strain>
    </source>
</reference>
<sequence length="78" mass="8853">PPMMWDLARPEHFDSAAGGVGDDEVRQAVNISASTGRHAAWLQEYLDLGFEELYLHFVGQHQEPFIKTFADEVLPQLR</sequence>
<name>A0ABX1JMD9_9MICC</name>
<keyword evidence="2" id="KW-1185">Reference proteome</keyword>
<evidence type="ECO:0000313" key="1">
    <source>
        <dbReference type="EMBL" id="NKX50296.1"/>
    </source>
</evidence>
<comment type="caution">
    <text evidence="1">The sequence shown here is derived from an EMBL/GenBank/DDBJ whole genome shotgun (WGS) entry which is preliminary data.</text>
</comment>
<proteinExistence type="predicted"/>